<sequence length="59" mass="6853">MRCRRQVEVPRKVLFYVNTHTRDHNHSSFTSGASTWDLGSGRTRPTMKCLPAPRLNRLL</sequence>
<reference evidence="2" key="1">
    <citation type="submission" date="2020-11" db="EMBL/GenBank/DDBJ databases">
        <authorList>
            <consortium name="DOE Joint Genome Institute"/>
            <person name="Ahrendt S."/>
            <person name="Riley R."/>
            <person name="Andreopoulos W."/>
            <person name="Labutti K."/>
            <person name="Pangilinan J."/>
            <person name="Ruiz-Duenas F.J."/>
            <person name="Barrasa J.M."/>
            <person name="Sanchez-Garcia M."/>
            <person name="Camarero S."/>
            <person name="Miyauchi S."/>
            <person name="Serrano A."/>
            <person name="Linde D."/>
            <person name="Babiker R."/>
            <person name="Drula E."/>
            <person name="Ayuso-Fernandez I."/>
            <person name="Pacheco R."/>
            <person name="Padilla G."/>
            <person name="Ferreira P."/>
            <person name="Barriuso J."/>
            <person name="Kellner H."/>
            <person name="Castanera R."/>
            <person name="Alfaro M."/>
            <person name="Ramirez L."/>
            <person name="Pisabarro A.G."/>
            <person name="Kuo A."/>
            <person name="Tritt A."/>
            <person name="Lipzen A."/>
            <person name="He G."/>
            <person name="Yan M."/>
            <person name="Ng V."/>
            <person name="Cullen D."/>
            <person name="Martin F."/>
            <person name="Rosso M.-N."/>
            <person name="Henrissat B."/>
            <person name="Hibbett D."/>
            <person name="Martinez A.T."/>
            <person name="Grigoriev I.V."/>
        </authorList>
    </citation>
    <scope>NUCLEOTIDE SEQUENCE</scope>
    <source>
        <strain evidence="2">ATCC 90797</strain>
    </source>
</reference>
<dbReference type="Proteomes" id="UP000807025">
    <property type="component" value="Unassembled WGS sequence"/>
</dbReference>
<evidence type="ECO:0000313" key="3">
    <source>
        <dbReference type="Proteomes" id="UP000807025"/>
    </source>
</evidence>
<keyword evidence="3" id="KW-1185">Reference proteome</keyword>
<evidence type="ECO:0000313" key="2">
    <source>
        <dbReference type="EMBL" id="KAF9491846.1"/>
    </source>
</evidence>
<proteinExistence type="predicted"/>
<name>A0A9P5ZQJ4_PLEER</name>
<dbReference type="AlphaFoldDB" id="A0A9P5ZQJ4"/>
<evidence type="ECO:0000256" key="1">
    <source>
        <dbReference type="SAM" id="MobiDB-lite"/>
    </source>
</evidence>
<feature type="region of interest" description="Disordered" evidence="1">
    <location>
        <begin position="25"/>
        <end position="49"/>
    </location>
</feature>
<dbReference type="EMBL" id="MU154611">
    <property type="protein sequence ID" value="KAF9491846.1"/>
    <property type="molecule type" value="Genomic_DNA"/>
</dbReference>
<accession>A0A9P5ZQJ4</accession>
<organism evidence="2 3">
    <name type="scientific">Pleurotus eryngii</name>
    <name type="common">Boletus of the steppes</name>
    <dbReference type="NCBI Taxonomy" id="5323"/>
    <lineage>
        <taxon>Eukaryota</taxon>
        <taxon>Fungi</taxon>
        <taxon>Dikarya</taxon>
        <taxon>Basidiomycota</taxon>
        <taxon>Agaricomycotina</taxon>
        <taxon>Agaricomycetes</taxon>
        <taxon>Agaricomycetidae</taxon>
        <taxon>Agaricales</taxon>
        <taxon>Pleurotineae</taxon>
        <taxon>Pleurotaceae</taxon>
        <taxon>Pleurotus</taxon>
    </lineage>
</organism>
<comment type="caution">
    <text evidence="2">The sequence shown here is derived from an EMBL/GenBank/DDBJ whole genome shotgun (WGS) entry which is preliminary data.</text>
</comment>
<protein>
    <submittedName>
        <fullName evidence="2">Uncharacterized protein</fullName>
    </submittedName>
</protein>
<gene>
    <name evidence="2" type="ORF">BDN71DRAFT_1452295</name>
</gene>